<proteinExistence type="predicted"/>
<evidence type="ECO:0008006" key="4">
    <source>
        <dbReference type="Google" id="ProtNLM"/>
    </source>
</evidence>
<feature type="chain" id="PRO_5012215971" description="Lipoprotein" evidence="1">
    <location>
        <begin position="19"/>
        <end position="232"/>
    </location>
</feature>
<dbReference type="EMBL" id="CP022022">
    <property type="protein sequence ID" value="ASF43807.1"/>
    <property type="molecule type" value="Genomic_DNA"/>
</dbReference>
<keyword evidence="1" id="KW-0732">Signal</keyword>
<reference evidence="3" key="1">
    <citation type="submission" date="2017-06" db="EMBL/GenBank/DDBJ databases">
        <title>Complete genome sequence of Capnocytophaga sp. KCOM 1579 (=ChDC OS43) isolated from a human refractory periapical abscess lesion.</title>
        <authorList>
            <person name="Kook J.-K."/>
            <person name="Park S.-N."/>
            <person name="Lim Y.K."/>
            <person name="Roh H."/>
        </authorList>
    </citation>
    <scope>NUCLEOTIDE SEQUENCE [LARGE SCALE GENOMIC DNA]</scope>
    <source>
        <strain evidence="3">ChDC OS43</strain>
    </source>
</reference>
<dbReference type="Proteomes" id="UP000197007">
    <property type="component" value="Chromosome"/>
</dbReference>
<dbReference type="KEGG" id="capn:CBG49_12370"/>
<dbReference type="RefSeq" id="WP_088594706.1">
    <property type="nucleotide sequence ID" value="NZ_CP022022.1"/>
</dbReference>
<evidence type="ECO:0000313" key="2">
    <source>
        <dbReference type="EMBL" id="ASF43807.1"/>
    </source>
</evidence>
<name>A0A1Z4BR83_9FLAO</name>
<evidence type="ECO:0000256" key="1">
    <source>
        <dbReference type="SAM" id="SignalP"/>
    </source>
</evidence>
<feature type="signal peptide" evidence="1">
    <location>
        <begin position="1"/>
        <end position="18"/>
    </location>
</feature>
<organism evidence="2 3">
    <name type="scientific">Capnocytophaga endodontalis</name>
    <dbReference type="NCBI Taxonomy" id="2708117"/>
    <lineage>
        <taxon>Bacteria</taxon>
        <taxon>Pseudomonadati</taxon>
        <taxon>Bacteroidota</taxon>
        <taxon>Flavobacteriia</taxon>
        <taxon>Flavobacteriales</taxon>
        <taxon>Flavobacteriaceae</taxon>
        <taxon>Capnocytophaga</taxon>
    </lineage>
</organism>
<protein>
    <recommendedName>
        <fullName evidence="4">Lipoprotein</fullName>
    </recommendedName>
</protein>
<gene>
    <name evidence="2" type="ORF">CBG49_12370</name>
</gene>
<evidence type="ECO:0000313" key="3">
    <source>
        <dbReference type="Proteomes" id="UP000197007"/>
    </source>
</evidence>
<dbReference type="AlphaFoldDB" id="A0A1Z4BR83"/>
<sequence>MKKFILLTIAFITLQSCSVTNVFTFHNDGTISTDMTLDMSEMLAMEAKAKQGENSLRNVNMPKFPKEWQSVYDFRKTIGSKDSISEEEATLLKRSMIKGLFKDDKEVGFELRFSHFPPEQFASITTILDKAKQKNTPLLLPSFKWEGKELHIDMNVFDSKNDDEQAECLAQMKKMFNIELNNTLVFENKIKKIKGKHPFIQKIDAHTIKIDVNAPEGKKKKKRDSEIVIITK</sequence>
<dbReference type="PROSITE" id="PS51257">
    <property type="entry name" value="PROKAR_LIPOPROTEIN"/>
    <property type="match status" value="1"/>
</dbReference>
<accession>A0A1Z4BR83</accession>
<keyword evidence="3" id="KW-1185">Reference proteome</keyword>